<dbReference type="AlphaFoldDB" id="A0A0E9RFT4"/>
<proteinExistence type="predicted"/>
<name>A0A0E9RFT4_ANGAN</name>
<dbReference type="EMBL" id="GBXM01080633">
    <property type="protein sequence ID" value="JAH27944.1"/>
    <property type="molecule type" value="Transcribed_RNA"/>
</dbReference>
<evidence type="ECO:0000313" key="1">
    <source>
        <dbReference type="EMBL" id="JAH27944.1"/>
    </source>
</evidence>
<accession>A0A0E9RFT4</accession>
<sequence length="61" mass="7160">MMTSVCWFSIYNKETLTCPPNIWQFNFVSCRGHESLVLISRTINNIFENIFTLTLVLCQKN</sequence>
<protein>
    <submittedName>
        <fullName evidence="1">Uncharacterized protein</fullName>
    </submittedName>
</protein>
<organism evidence="1">
    <name type="scientific">Anguilla anguilla</name>
    <name type="common">European freshwater eel</name>
    <name type="synonym">Muraena anguilla</name>
    <dbReference type="NCBI Taxonomy" id="7936"/>
    <lineage>
        <taxon>Eukaryota</taxon>
        <taxon>Metazoa</taxon>
        <taxon>Chordata</taxon>
        <taxon>Craniata</taxon>
        <taxon>Vertebrata</taxon>
        <taxon>Euteleostomi</taxon>
        <taxon>Actinopterygii</taxon>
        <taxon>Neopterygii</taxon>
        <taxon>Teleostei</taxon>
        <taxon>Anguilliformes</taxon>
        <taxon>Anguillidae</taxon>
        <taxon>Anguilla</taxon>
    </lineage>
</organism>
<reference evidence="1" key="1">
    <citation type="submission" date="2014-11" db="EMBL/GenBank/DDBJ databases">
        <authorList>
            <person name="Amaro Gonzalez C."/>
        </authorList>
    </citation>
    <scope>NUCLEOTIDE SEQUENCE</scope>
</reference>
<reference evidence="1" key="2">
    <citation type="journal article" date="2015" name="Fish Shellfish Immunol.">
        <title>Early steps in the European eel (Anguilla anguilla)-Vibrio vulnificus interaction in the gills: Role of the RtxA13 toxin.</title>
        <authorList>
            <person name="Callol A."/>
            <person name="Pajuelo D."/>
            <person name="Ebbesson L."/>
            <person name="Teles M."/>
            <person name="MacKenzie S."/>
            <person name="Amaro C."/>
        </authorList>
    </citation>
    <scope>NUCLEOTIDE SEQUENCE</scope>
</reference>